<evidence type="ECO:0000256" key="5">
    <source>
        <dbReference type="SAM" id="MobiDB-lite"/>
    </source>
</evidence>
<feature type="region of interest" description="Disordered" evidence="5">
    <location>
        <begin position="603"/>
        <end position="628"/>
    </location>
</feature>
<feature type="region of interest" description="Disordered" evidence="5">
    <location>
        <begin position="184"/>
        <end position="206"/>
    </location>
</feature>
<gene>
    <name evidence="7" type="ORF">LTR09_012923</name>
</gene>
<evidence type="ECO:0000256" key="3">
    <source>
        <dbReference type="ARBA" id="ARBA00022801"/>
    </source>
</evidence>
<organism evidence="7 8">
    <name type="scientific">Extremus antarcticus</name>
    <dbReference type="NCBI Taxonomy" id="702011"/>
    <lineage>
        <taxon>Eukaryota</taxon>
        <taxon>Fungi</taxon>
        <taxon>Dikarya</taxon>
        <taxon>Ascomycota</taxon>
        <taxon>Pezizomycotina</taxon>
        <taxon>Dothideomycetes</taxon>
        <taxon>Dothideomycetidae</taxon>
        <taxon>Mycosphaerellales</taxon>
        <taxon>Extremaceae</taxon>
        <taxon>Extremus</taxon>
    </lineage>
</organism>
<evidence type="ECO:0000256" key="1">
    <source>
        <dbReference type="ARBA" id="ARBA00005234"/>
    </source>
</evidence>
<sequence length="739" mass="83575">MCPPNPNKPNAQYDDVTKLITGLENYQNANPDSVADFKTMTALHKLVDSSWFRNRNDCHLKSRIEKMRQEWTDQTMITREAQSYSTTNITSGKRAVEVNHDNVQSTFPHADLSIIKSDVNLRGISRTAPVKTYHLIAALRLLMQGVDSTTIYVQAVHMMQRDDQLVVAILYVLNMAVLANHNDVDKDRQPGRHHPRHLTSNTVDGSKFPSHQRVLKEYGFLCSCDPKSIMSRLHPTPYPLVVVASKECTPKTIKRHLDMSVIRRWTSGLPKPQVIQVYDADANAQISNALRERMQRGTPRLTHCELIITSREGADQFVEMSTMRTDSPEPHIGGRKSYQSEEDCPRFVQPVGRWILLGSWPDDTKLTTVESHVHAQAAGEFNNSVVTPVLHSPTQEVSDWLSRNFENSLNLLCDDDMRRIRGMAFREDEDDEDQSSWANILIYPTEGSRCITINLKDLERLNEGSWLNDNVISFAMQKIEENMDQQHKTDVYFFDTLFYTTPTTKNGKEAFNYNAVKHWTKNRNLMTVPFIVVPINEKYHWTAGIDGNDDSGDALRDQAREEKASPTSANHPILAVRDRDAVVHSSISTNQLSLLTKDKSSQTIANIPNSRKGQTSSAQRKKKKLPASKQYDADMPVIITLFGDQQTAAVSHLKGYIGAEASDKHDVIVGRNQIQAMTAKESGGVRDQDLDGELDKEKDFESFDASGKRARIRNELLELYEKQVANHKSTKSGTKFSVP</sequence>
<keyword evidence="8" id="KW-1185">Reference proteome</keyword>
<dbReference type="InterPro" id="IPR038765">
    <property type="entry name" value="Papain-like_cys_pep_sf"/>
</dbReference>
<dbReference type="AlphaFoldDB" id="A0AAJ0D938"/>
<evidence type="ECO:0000259" key="6">
    <source>
        <dbReference type="PROSITE" id="PS50600"/>
    </source>
</evidence>
<keyword evidence="2" id="KW-0645">Protease</keyword>
<dbReference type="PANTHER" id="PTHR46915:SF2">
    <property type="entry name" value="UBIQUITIN-LIKE PROTEASE 4"/>
    <property type="match status" value="1"/>
</dbReference>
<accession>A0AAJ0D938</accession>
<dbReference type="PANTHER" id="PTHR46915">
    <property type="entry name" value="UBIQUITIN-LIKE PROTEASE 4-RELATED"/>
    <property type="match status" value="1"/>
</dbReference>
<keyword evidence="4" id="KW-0788">Thiol protease</keyword>
<dbReference type="PROSITE" id="PS50600">
    <property type="entry name" value="ULP_PROTEASE"/>
    <property type="match status" value="1"/>
</dbReference>
<feature type="region of interest" description="Disordered" evidence="5">
    <location>
        <begin position="550"/>
        <end position="570"/>
    </location>
</feature>
<dbReference type="GO" id="GO:0008234">
    <property type="term" value="F:cysteine-type peptidase activity"/>
    <property type="evidence" value="ECO:0007669"/>
    <property type="project" value="UniProtKB-KW"/>
</dbReference>
<protein>
    <recommendedName>
        <fullName evidence="6">Ubiquitin-like protease family profile domain-containing protein</fullName>
    </recommendedName>
</protein>
<dbReference type="Pfam" id="PF02902">
    <property type="entry name" value="Peptidase_C48"/>
    <property type="match status" value="1"/>
</dbReference>
<dbReference type="GO" id="GO:0019783">
    <property type="term" value="F:ubiquitin-like protein peptidase activity"/>
    <property type="evidence" value="ECO:0007669"/>
    <property type="project" value="UniProtKB-ARBA"/>
</dbReference>
<reference evidence="7" key="1">
    <citation type="submission" date="2023-04" db="EMBL/GenBank/DDBJ databases">
        <title>Black Yeasts Isolated from many extreme environments.</title>
        <authorList>
            <person name="Coleine C."/>
            <person name="Stajich J.E."/>
            <person name="Selbmann L."/>
        </authorList>
    </citation>
    <scope>NUCLEOTIDE SEQUENCE</scope>
    <source>
        <strain evidence="7">CCFEE 5312</strain>
    </source>
</reference>
<evidence type="ECO:0000256" key="2">
    <source>
        <dbReference type="ARBA" id="ARBA00022670"/>
    </source>
</evidence>
<feature type="compositionally biased region" description="Polar residues" evidence="5">
    <location>
        <begin position="603"/>
        <end position="618"/>
    </location>
</feature>
<feature type="compositionally biased region" description="Basic and acidic residues" evidence="5">
    <location>
        <begin position="553"/>
        <end position="564"/>
    </location>
</feature>
<dbReference type="Proteomes" id="UP001271007">
    <property type="component" value="Unassembled WGS sequence"/>
</dbReference>
<dbReference type="EMBL" id="JAWDJX010000225">
    <property type="protein sequence ID" value="KAK3045501.1"/>
    <property type="molecule type" value="Genomic_DNA"/>
</dbReference>
<proteinExistence type="inferred from homology"/>
<comment type="similarity">
    <text evidence="1">Belongs to the peptidase C48 family.</text>
</comment>
<evidence type="ECO:0000313" key="7">
    <source>
        <dbReference type="EMBL" id="KAK3045501.1"/>
    </source>
</evidence>
<dbReference type="SUPFAM" id="SSF54001">
    <property type="entry name" value="Cysteine proteinases"/>
    <property type="match status" value="1"/>
</dbReference>
<keyword evidence="3" id="KW-0378">Hydrolase</keyword>
<name>A0AAJ0D938_9PEZI</name>
<dbReference type="GO" id="GO:0006508">
    <property type="term" value="P:proteolysis"/>
    <property type="evidence" value="ECO:0007669"/>
    <property type="project" value="UniProtKB-KW"/>
</dbReference>
<feature type="domain" description="Ubiquitin-like protease family profile" evidence="6">
    <location>
        <begin position="451"/>
        <end position="739"/>
    </location>
</feature>
<dbReference type="GO" id="GO:0016926">
    <property type="term" value="P:protein desumoylation"/>
    <property type="evidence" value="ECO:0007669"/>
    <property type="project" value="UniProtKB-ARBA"/>
</dbReference>
<comment type="caution">
    <text evidence="7">The sequence shown here is derived from an EMBL/GenBank/DDBJ whole genome shotgun (WGS) entry which is preliminary data.</text>
</comment>
<evidence type="ECO:0000313" key="8">
    <source>
        <dbReference type="Proteomes" id="UP001271007"/>
    </source>
</evidence>
<evidence type="ECO:0000256" key="4">
    <source>
        <dbReference type="ARBA" id="ARBA00022807"/>
    </source>
</evidence>
<dbReference type="InterPro" id="IPR003653">
    <property type="entry name" value="Peptidase_C48_C"/>
</dbReference>
<dbReference type="Gene3D" id="3.40.395.10">
    <property type="entry name" value="Adenoviral Proteinase, Chain A"/>
    <property type="match status" value="1"/>
</dbReference>